<dbReference type="EMBL" id="AMCI01003198">
    <property type="protein sequence ID" value="EJX00865.1"/>
    <property type="molecule type" value="Genomic_DNA"/>
</dbReference>
<reference evidence="1" key="1">
    <citation type="journal article" date="2012" name="PLoS ONE">
        <title>Gene sets for utilization of primary and secondary nutrition supplies in the distal gut of endangered iberian lynx.</title>
        <authorList>
            <person name="Alcaide M."/>
            <person name="Messina E."/>
            <person name="Richter M."/>
            <person name="Bargiela R."/>
            <person name="Peplies J."/>
            <person name="Huws S.A."/>
            <person name="Newbold C.J."/>
            <person name="Golyshin P.N."/>
            <person name="Simon M.A."/>
            <person name="Lopez G."/>
            <person name="Yakimov M.M."/>
            <person name="Ferrer M."/>
        </authorList>
    </citation>
    <scope>NUCLEOTIDE SEQUENCE</scope>
</reference>
<sequence length="51" mass="5944">MMYWWFIKPMRCMKSLPSFAQSTSVMPALSSTEGLTSNRRQLFFTFGKSTK</sequence>
<dbReference type="AlphaFoldDB" id="J9GM30"/>
<proteinExistence type="predicted"/>
<evidence type="ECO:0000313" key="1">
    <source>
        <dbReference type="EMBL" id="EJX00865.1"/>
    </source>
</evidence>
<name>J9GM30_9ZZZZ</name>
<protein>
    <submittedName>
        <fullName evidence="1">Uncharacterized protein</fullName>
    </submittedName>
</protein>
<accession>J9GM30</accession>
<comment type="caution">
    <text evidence="1">The sequence shown here is derived from an EMBL/GenBank/DDBJ whole genome shotgun (WGS) entry which is preliminary data.</text>
</comment>
<gene>
    <name evidence="1" type="ORF">EVA_11028</name>
</gene>
<organism evidence="1">
    <name type="scientific">gut metagenome</name>
    <dbReference type="NCBI Taxonomy" id="749906"/>
    <lineage>
        <taxon>unclassified sequences</taxon>
        <taxon>metagenomes</taxon>
        <taxon>organismal metagenomes</taxon>
    </lineage>
</organism>